<keyword evidence="4 7" id="KW-0812">Transmembrane</keyword>
<dbReference type="SMART" id="SM00020">
    <property type="entry name" value="Tryp_SPc"/>
    <property type="match status" value="3"/>
</dbReference>
<keyword evidence="7" id="KW-0645">Protease</keyword>
<dbReference type="InterPro" id="IPR043504">
    <property type="entry name" value="Peptidase_S1_PA_chymotrypsin"/>
</dbReference>
<feature type="region of interest" description="Disordered" evidence="3">
    <location>
        <begin position="577"/>
        <end position="602"/>
    </location>
</feature>
<protein>
    <submittedName>
        <fullName evidence="7">Transmembrane protease serine 9</fullName>
    </submittedName>
</protein>
<evidence type="ECO:0000256" key="4">
    <source>
        <dbReference type="SAM" id="Phobius"/>
    </source>
</evidence>
<evidence type="ECO:0000313" key="8">
    <source>
        <dbReference type="Proteomes" id="UP000094527"/>
    </source>
</evidence>
<comment type="caution">
    <text evidence="7">The sequence shown here is derived from an EMBL/GenBank/DDBJ whole genome shotgun (WGS) entry which is preliminary data.</text>
</comment>
<keyword evidence="4" id="KW-1133">Transmembrane helix</keyword>
<proteinExistence type="inferred from homology"/>
<feature type="domain" description="Peptidase S1" evidence="6">
    <location>
        <begin position="344"/>
        <end position="572"/>
    </location>
</feature>
<feature type="chain" id="PRO_5008903792" evidence="5">
    <location>
        <begin position="20"/>
        <end position="926"/>
    </location>
</feature>
<dbReference type="InterPro" id="IPR051487">
    <property type="entry name" value="Ser/Thr_Proteases_Immune/Dev"/>
</dbReference>
<evidence type="ECO:0000259" key="6">
    <source>
        <dbReference type="PROSITE" id="PS50240"/>
    </source>
</evidence>
<dbReference type="FunFam" id="2.40.10.10:FF:000068">
    <property type="entry name" value="transmembrane protease serine 2"/>
    <property type="match status" value="2"/>
</dbReference>
<feature type="compositionally biased region" description="Low complexity" evidence="3">
    <location>
        <begin position="262"/>
        <end position="311"/>
    </location>
</feature>
<organism evidence="7 8">
    <name type="scientific">Orchesella cincta</name>
    <name type="common">Springtail</name>
    <name type="synonym">Podura cincta</name>
    <dbReference type="NCBI Taxonomy" id="48709"/>
    <lineage>
        <taxon>Eukaryota</taxon>
        <taxon>Metazoa</taxon>
        <taxon>Ecdysozoa</taxon>
        <taxon>Arthropoda</taxon>
        <taxon>Hexapoda</taxon>
        <taxon>Collembola</taxon>
        <taxon>Entomobryomorpha</taxon>
        <taxon>Entomobryoidea</taxon>
        <taxon>Orchesellidae</taxon>
        <taxon>Orchesellinae</taxon>
        <taxon>Orchesella</taxon>
    </lineage>
</organism>
<evidence type="ECO:0000256" key="5">
    <source>
        <dbReference type="SAM" id="SignalP"/>
    </source>
</evidence>
<feature type="domain" description="Peptidase S1" evidence="6">
    <location>
        <begin position="648"/>
        <end position="883"/>
    </location>
</feature>
<dbReference type="PANTHER" id="PTHR24256">
    <property type="entry name" value="TRYPTASE-RELATED"/>
    <property type="match status" value="1"/>
</dbReference>
<dbReference type="STRING" id="48709.A0A1D2MCC1"/>
<gene>
    <name evidence="7" type="ORF">Ocin01_16034</name>
</gene>
<dbReference type="Gene3D" id="2.40.10.10">
    <property type="entry name" value="Trypsin-like serine proteases"/>
    <property type="match status" value="3"/>
</dbReference>
<dbReference type="InterPro" id="IPR009003">
    <property type="entry name" value="Peptidase_S1_PA"/>
</dbReference>
<dbReference type="OMA" id="ELHTANI"/>
<feature type="signal peptide" evidence="5">
    <location>
        <begin position="1"/>
        <end position="19"/>
    </location>
</feature>
<keyword evidence="5" id="KW-0732">Signal</keyword>
<dbReference type="InterPro" id="IPR001314">
    <property type="entry name" value="Peptidase_S1A"/>
</dbReference>
<evidence type="ECO:0000256" key="2">
    <source>
        <dbReference type="ARBA" id="ARBA00024195"/>
    </source>
</evidence>
<sequence>MSQKLGLAIALCIASSSIAADLPGTLIVGGEEATKNQFPYIVRLWVFPTDGSFRICGGSLIALDLVLTSASCVDNDVDFIIVTAGDHYLFEDDGTEQKLLNQQVIIHENFNSSHRFDNDIALIKLTEKFEKTKAVQPIALPTAALNPDNSEYGMAVGWGATNFEEDFTDRVHTANLTIFERAQCNALPFFELADGSFCTLDTKGGLKDDYGGPLMCSEMPGVICGVMSISIPEVGSQNGILGVYVNVSSYLDWIEANTPVDPTTTTVSTETSSTVTSTSGTSTTGTSSTSTSPTTCSSTTTRPTTTFPSESTTAELNMVRKLVLAITLCIASSAIAAKLPGTLIVGGVEAAKNQFPHLVRFWVFPTEGSPRFCSGTLIALDLVLTSASCVQNYDKQIVVTAGDHSVIEPDGTEQTLTSQEVIIHENFNSTVNLNNIALIKLSGKFEQTDEVKPIPLPSADINTDNSEFGIAAGWGATVVGDINEDELHTANISIWKNAPCATEVELNEGDFCTLDFKGGLQSDNGGPLICSENLGVVCGIMSNSLEVGDEQEILGLYVNVSFYLKWIEANMPVEPTTTTAATTDTSSSETSSTTTVSPESSTAVVRHNRTHELKFAEAATFIMVKKSFVFALCFILGKVQSDTTAPLVIGGENASRNEFPWLVSVWNLFPNNGTRLCAGTLIDLDMVLTAASCVIGYNQTVTVIAGDHALYQSDGTEQIRLSEDVIIHESFNTTGLLENNIALVRLTSNFESTFAVKPLNLPPVDSDPDTSGSGIVVGWGKKNVSNDDPYSDILQKANVRILSSSVCALIPPVGMVKDEFCTSDIAGGYIGDLGGPLICNDTINAVCGIFSKGEVIVGQTQNSVVGVYLKVSWFLDWIEVHRNNSTEPPSSTTTPFTSSTQGHSMSGGLISINIILFLFCTIFHLL</sequence>
<dbReference type="GO" id="GO:0004252">
    <property type="term" value="F:serine-type endopeptidase activity"/>
    <property type="evidence" value="ECO:0007669"/>
    <property type="project" value="InterPro"/>
</dbReference>
<keyword evidence="4" id="KW-0472">Membrane</keyword>
<comment type="similarity">
    <text evidence="2">Belongs to the peptidase S1 family. CLIP subfamily.</text>
</comment>
<dbReference type="GO" id="GO:0006508">
    <property type="term" value="P:proteolysis"/>
    <property type="evidence" value="ECO:0007669"/>
    <property type="project" value="UniProtKB-KW"/>
</dbReference>
<dbReference type="SUPFAM" id="SSF50494">
    <property type="entry name" value="Trypsin-like serine proteases"/>
    <property type="match status" value="3"/>
</dbReference>
<dbReference type="Pfam" id="PF00089">
    <property type="entry name" value="Trypsin"/>
    <property type="match status" value="3"/>
</dbReference>
<dbReference type="CDD" id="cd00190">
    <property type="entry name" value="Tryp_SPc"/>
    <property type="match status" value="3"/>
</dbReference>
<reference evidence="7 8" key="1">
    <citation type="journal article" date="2016" name="Genome Biol. Evol.">
        <title>Gene Family Evolution Reflects Adaptation to Soil Environmental Stressors in the Genome of the Collembolan Orchesella cincta.</title>
        <authorList>
            <person name="Faddeeva-Vakhrusheva A."/>
            <person name="Derks M.F."/>
            <person name="Anvar S.Y."/>
            <person name="Agamennone V."/>
            <person name="Suring W."/>
            <person name="Smit S."/>
            <person name="van Straalen N.M."/>
            <person name="Roelofs D."/>
        </authorList>
    </citation>
    <scope>NUCLEOTIDE SEQUENCE [LARGE SCALE GENOMIC DNA]</scope>
    <source>
        <tissue evidence="7">Mixed pool</tissue>
    </source>
</reference>
<keyword evidence="8" id="KW-1185">Reference proteome</keyword>
<keyword evidence="7" id="KW-0378">Hydrolase</keyword>
<dbReference type="Proteomes" id="UP000094527">
    <property type="component" value="Unassembled WGS sequence"/>
</dbReference>
<evidence type="ECO:0000256" key="1">
    <source>
        <dbReference type="ARBA" id="ARBA00023157"/>
    </source>
</evidence>
<dbReference type="OrthoDB" id="10061449at2759"/>
<feature type="region of interest" description="Disordered" evidence="3">
    <location>
        <begin position="261"/>
        <end position="311"/>
    </location>
</feature>
<dbReference type="PROSITE" id="PS50240">
    <property type="entry name" value="TRYPSIN_DOM"/>
    <property type="match status" value="3"/>
</dbReference>
<dbReference type="AlphaFoldDB" id="A0A1D2MCC1"/>
<evidence type="ECO:0000313" key="7">
    <source>
        <dbReference type="EMBL" id="ODM90647.1"/>
    </source>
</evidence>
<accession>A0A1D2MCC1</accession>
<dbReference type="InterPro" id="IPR001254">
    <property type="entry name" value="Trypsin_dom"/>
</dbReference>
<dbReference type="EMBL" id="LJIJ01001865">
    <property type="protein sequence ID" value="ODM90647.1"/>
    <property type="molecule type" value="Genomic_DNA"/>
</dbReference>
<feature type="domain" description="Peptidase S1" evidence="6">
    <location>
        <begin position="27"/>
        <end position="259"/>
    </location>
</feature>
<feature type="transmembrane region" description="Helical" evidence="4">
    <location>
        <begin position="905"/>
        <end position="925"/>
    </location>
</feature>
<keyword evidence="1" id="KW-1015">Disulfide bond</keyword>
<name>A0A1D2MCC1_ORCCI</name>
<evidence type="ECO:0000256" key="3">
    <source>
        <dbReference type="SAM" id="MobiDB-lite"/>
    </source>
</evidence>
<dbReference type="PRINTS" id="PR00722">
    <property type="entry name" value="CHYMOTRYPSIN"/>
</dbReference>